<keyword evidence="6" id="KW-1185">Reference proteome</keyword>
<dbReference type="AlphaFoldDB" id="A0A137NQ81"/>
<evidence type="ECO:0000313" key="5">
    <source>
        <dbReference type="EMBL" id="KXN64901.1"/>
    </source>
</evidence>
<gene>
    <name evidence="5" type="ORF">CONCODRAFT_44933</name>
</gene>
<reference evidence="5 6" key="1">
    <citation type="journal article" date="2015" name="Genome Biol. Evol.">
        <title>Phylogenomic analyses indicate that early fungi evolved digesting cell walls of algal ancestors of land plants.</title>
        <authorList>
            <person name="Chang Y."/>
            <person name="Wang S."/>
            <person name="Sekimoto S."/>
            <person name="Aerts A.L."/>
            <person name="Choi C."/>
            <person name="Clum A."/>
            <person name="LaButti K.M."/>
            <person name="Lindquist E.A."/>
            <person name="Yee Ngan C."/>
            <person name="Ohm R.A."/>
            <person name="Salamov A.A."/>
            <person name="Grigoriev I.V."/>
            <person name="Spatafora J.W."/>
            <person name="Berbee M.L."/>
        </authorList>
    </citation>
    <scope>NUCLEOTIDE SEQUENCE [LARGE SCALE GENOMIC DNA]</scope>
    <source>
        <strain evidence="5 6">NRRL 28638</strain>
    </source>
</reference>
<name>A0A137NQ81_CONC2</name>
<protein>
    <submittedName>
        <fullName evidence="5">Di-copper centre-containing protein</fullName>
    </submittedName>
</protein>
<dbReference type="Pfam" id="PF00264">
    <property type="entry name" value="Tyrosinase"/>
    <property type="match status" value="1"/>
</dbReference>
<dbReference type="EMBL" id="KQ965081">
    <property type="protein sequence ID" value="KXN64901.1"/>
    <property type="molecule type" value="Genomic_DNA"/>
</dbReference>
<dbReference type="GO" id="GO:0016491">
    <property type="term" value="F:oxidoreductase activity"/>
    <property type="evidence" value="ECO:0007669"/>
    <property type="project" value="InterPro"/>
</dbReference>
<keyword evidence="2" id="KW-0186">Copper</keyword>
<feature type="domain" description="Tyrosinase copper-binding" evidence="4">
    <location>
        <begin position="206"/>
        <end position="217"/>
    </location>
</feature>
<proteinExistence type="predicted"/>
<feature type="domain" description="Tyrosinase copper-binding" evidence="3">
    <location>
        <begin position="59"/>
        <end position="76"/>
    </location>
</feature>
<organism evidence="5 6">
    <name type="scientific">Conidiobolus coronatus (strain ATCC 28846 / CBS 209.66 / NRRL 28638)</name>
    <name type="common">Delacroixia coronata</name>
    <dbReference type="NCBI Taxonomy" id="796925"/>
    <lineage>
        <taxon>Eukaryota</taxon>
        <taxon>Fungi</taxon>
        <taxon>Fungi incertae sedis</taxon>
        <taxon>Zoopagomycota</taxon>
        <taxon>Entomophthoromycotina</taxon>
        <taxon>Entomophthoromycetes</taxon>
        <taxon>Entomophthorales</taxon>
        <taxon>Ancylistaceae</taxon>
        <taxon>Conidiobolus</taxon>
    </lineage>
</organism>
<dbReference type="GO" id="GO:0046872">
    <property type="term" value="F:metal ion binding"/>
    <property type="evidence" value="ECO:0007669"/>
    <property type="project" value="UniProtKB-KW"/>
</dbReference>
<dbReference type="STRING" id="796925.A0A137NQ81"/>
<evidence type="ECO:0000259" key="3">
    <source>
        <dbReference type="PROSITE" id="PS00497"/>
    </source>
</evidence>
<dbReference type="SUPFAM" id="SSF48056">
    <property type="entry name" value="Di-copper centre-containing domain"/>
    <property type="match status" value="1"/>
</dbReference>
<evidence type="ECO:0000256" key="2">
    <source>
        <dbReference type="ARBA" id="ARBA00023008"/>
    </source>
</evidence>
<dbReference type="InterPro" id="IPR002227">
    <property type="entry name" value="Tyrosinase_Cu-bd"/>
</dbReference>
<dbReference type="Proteomes" id="UP000070444">
    <property type="component" value="Unassembled WGS sequence"/>
</dbReference>
<evidence type="ECO:0000256" key="1">
    <source>
        <dbReference type="ARBA" id="ARBA00022723"/>
    </source>
</evidence>
<keyword evidence="1" id="KW-0479">Metal-binding</keyword>
<dbReference type="InterPro" id="IPR050316">
    <property type="entry name" value="Tyrosinase/Hemocyanin"/>
</dbReference>
<dbReference type="PANTHER" id="PTHR11474:SF126">
    <property type="entry name" value="TYROSINASE-LIKE PROTEIN TYR-1-RELATED"/>
    <property type="match status" value="1"/>
</dbReference>
<sequence length="228" mass="25956">MGQQTDLCRGGPVQRKSLNQMSQPEIDAFVAAVKAVSNDPANRWGEYAKLHAEVYQGVHVNPKFLPWHRIFVRKMEQFLQEKNPSVTIPYWDWAQYSQNPENDPIFTDRIAGGDGNPGNNDCISNGQFADLKVDYTHEQNSNARCIKRRMTKKDANGLVWTSSDTIDNMLNSASFKDFAESIEQGSHGIIHNCIGSEFAGHASPNDPIFYLHHGFIDKIWYDWQKRNP</sequence>
<dbReference type="PANTHER" id="PTHR11474">
    <property type="entry name" value="TYROSINASE FAMILY MEMBER"/>
    <property type="match status" value="1"/>
</dbReference>
<dbReference type="PRINTS" id="PR00092">
    <property type="entry name" value="TYROSINASE"/>
</dbReference>
<feature type="non-terminal residue" evidence="5">
    <location>
        <position position="228"/>
    </location>
</feature>
<dbReference type="OrthoDB" id="6132182at2759"/>
<dbReference type="PROSITE" id="PS00497">
    <property type="entry name" value="TYROSINASE_1"/>
    <property type="match status" value="1"/>
</dbReference>
<dbReference type="InterPro" id="IPR008922">
    <property type="entry name" value="Di-copper_centre_dom_sf"/>
</dbReference>
<dbReference type="PROSITE" id="PS00498">
    <property type="entry name" value="TYROSINASE_2"/>
    <property type="match status" value="1"/>
</dbReference>
<accession>A0A137NQ81</accession>
<evidence type="ECO:0000259" key="4">
    <source>
        <dbReference type="PROSITE" id="PS00498"/>
    </source>
</evidence>
<evidence type="ECO:0000313" key="6">
    <source>
        <dbReference type="Proteomes" id="UP000070444"/>
    </source>
</evidence>
<dbReference type="OMA" id="NWALWAD"/>
<dbReference type="Gene3D" id="1.10.1280.10">
    <property type="entry name" value="Di-copper center containing domain from catechol oxidase"/>
    <property type="match status" value="1"/>
</dbReference>